<sequence>MDDVDEREEELTSLSAIYPELVRDPVSQYGADILLAVAPSEPLLVRFIPGQSPGIETNNSYATAAANGGAYIERDVGLSHLPPLRLQVTLPATYPDEAPPKVRLTSEHGWLPYEKLSELELEAEKLWDEYGRCQILFAYIDYLQQAAEQGFNLDQSVDGCLVLPTVHESALVAFDSETKISIFNSGTYDCGICLEPKKGSSCYRLPRCGHVFCKQCLQDFYNNAISEGDVASVRCLSPDCGKGEVNADGRKRKRKHDRTIHPRDLFSMGIDEKMVRRYVEMKRKKKLEADKNTVYCPRNWCQGPARSPRYPPIPADLSTYVTGDSCSEEDTDDEAAVEEGDVQRGPRSPSTNKRIAPLDPSDRVAICEKCSFAFCRVCYRGWHGQFARCFPRDPNELSADDKASYDYILLNTSPCPSCNAPVQKTMGCNHMKCFQCDTHFCYLCGFWLDGGNPYHHFNKFGTECYQRLWELEEGDEGQAPEDGRGFRGARYWEQIAIEAAREAEAEEVAAAAQAEEDARQAHVRPNEAPIVVAMAQVQLDDEPLPVRGNGRRQRNPFPAQPPAHGAANAVRNYERNRGRRNGRNGGDERRPAANHDERQQAELQRFLEMAQRDEEDGWDSDELGDDDQRFQIR</sequence>
<evidence type="ECO:0000313" key="1">
    <source>
        <dbReference type="EMBL" id="KAK3706478.1"/>
    </source>
</evidence>
<dbReference type="Proteomes" id="UP001281147">
    <property type="component" value="Unassembled WGS sequence"/>
</dbReference>
<keyword evidence="2" id="KW-1185">Reference proteome</keyword>
<comment type="caution">
    <text evidence="1">The sequence shown here is derived from an EMBL/GenBank/DDBJ whole genome shotgun (WGS) entry which is preliminary data.</text>
</comment>
<protein>
    <submittedName>
        <fullName evidence="1">Uncharacterized protein</fullName>
    </submittedName>
</protein>
<evidence type="ECO:0000313" key="2">
    <source>
        <dbReference type="Proteomes" id="UP001281147"/>
    </source>
</evidence>
<accession>A0ACC3MYS7</accession>
<proteinExistence type="predicted"/>
<organism evidence="1 2">
    <name type="scientific">Vermiconidia calcicola</name>
    <dbReference type="NCBI Taxonomy" id="1690605"/>
    <lineage>
        <taxon>Eukaryota</taxon>
        <taxon>Fungi</taxon>
        <taxon>Dikarya</taxon>
        <taxon>Ascomycota</taxon>
        <taxon>Pezizomycotina</taxon>
        <taxon>Dothideomycetes</taxon>
        <taxon>Dothideomycetidae</taxon>
        <taxon>Mycosphaerellales</taxon>
        <taxon>Extremaceae</taxon>
        <taxon>Vermiconidia</taxon>
    </lineage>
</organism>
<gene>
    <name evidence="1" type="ORF">LTR37_012688</name>
</gene>
<dbReference type="EMBL" id="JAUTXU010000119">
    <property type="protein sequence ID" value="KAK3706478.1"/>
    <property type="molecule type" value="Genomic_DNA"/>
</dbReference>
<name>A0ACC3MYS7_9PEZI</name>
<reference evidence="1" key="1">
    <citation type="submission" date="2023-07" db="EMBL/GenBank/DDBJ databases">
        <title>Black Yeasts Isolated from many extreme environments.</title>
        <authorList>
            <person name="Coleine C."/>
            <person name="Stajich J.E."/>
            <person name="Selbmann L."/>
        </authorList>
    </citation>
    <scope>NUCLEOTIDE SEQUENCE</scope>
    <source>
        <strain evidence="1">CCFEE 5714</strain>
    </source>
</reference>